<reference evidence="1 2" key="1">
    <citation type="submission" date="2016-09" db="EMBL/GenBank/DDBJ databases">
        <authorList>
            <person name="Capua I."/>
            <person name="De Benedictis P."/>
            <person name="Joannis T."/>
            <person name="Lombin L.H."/>
            <person name="Cattoli G."/>
        </authorList>
    </citation>
    <scope>NUCLEOTIDE SEQUENCE [LARGE SCALE GENOMIC DNA]</scope>
    <source>
        <strain evidence="1 2">NRS-1</strain>
    </source>
</reference>
<evidence type="ECO:0000313" key="2">
    <source>
        <dbReference type="Proteomes" id="UP000095601"/>
    </source>
</evidence>
<accession>A0A1E5UFZ3</accession>
<evidence type="ECO:0000313" key="1">
    <source>
        <dbReference type="EMBL" id="OEL11813.1"/>
    </source>
</evidence>
<organism evidence="1 2">
    <name type="scientific">Cloacibacterium normanense</name>
    <dbReference type="NCBI Taxonomy" id="237258"/>
    <lineage>
        <taxon>Bacteria</taxon>
        <taxon>Pseudomonadati</taxon>
        <taxon>Bacteroidota</taxon>
        <taxon>Flavobacteriia</taxon>
        <taxon>Flavobacteriales</taxon>
        <taxon>Weeksellaceae</taxon>
    </lineage>
</organism>
<comment type="caution">
    <text evidence="1">The sequence shown here is derived from an EMBL/GenBank/DDBJ whole genome shotgun (WGS) entry which is preliminary data.</text>
</comment>
<sequence length="37" mass="4317">MHENIMVKNKSGISFFNGKNFYSKLQKKSRKSALLKN</sequence>
<dbReference type="EMBL" id="MKGI01000016">
    <property type="protein sequence ID" value="OEL11813.1"/>
    <property type="molecule type" value="Genomic_DNA"/>
</dbReference>
<dbReference type="Proteomes" id="UP000095601">
    <property type="component" value="Unassembled WGS sequence"/>
</dbReference>
<keyword evidence="2" id="KW-1185">Reference proteome</keyword>
<gene>
    <name evidence="1" type="ORF">BHF72_1682</name>
</gene>
<proteinExistence type="predicted"/>
<name>A0A1E5UFZ3_9FLAO</name>
<dbReference type="AlphaFoldDB" id="A0A1E5UFZ3"/>
<protein>
    <submittedName>
        <fullName evidence="1">Uncharacterized protein</fullName>
    </submittedName>
</protein>